<protein>
    <submittedName>
        <fullName evidence="1">Uncharacterized protein</fullName>
    </submittedName>
</protein>
<reference evidence="1 2" key="1">
    <citation type="journal article" date="2022" name="Nat. Genet.">
        <title>Improved pea reference genome and pan-genome highlight genomic features and evolutionary characteristics.</title>
        <authorList>
            <person name="Yang T."/>
            <person name="Liu R."/>
            <person name="Luo Y."/>
            <person name="Hu S."/>
            <person name="Wang D."/>
            <person name="Wang C."/>
            <person name="Pandey M.K."/>
            <person name="Ge S."/>
            <person name="Xu Q."/>
            <person name="Li N."/>
            <person name="Li G."/>
            <person name="Huang Y."/>
            <person name="Saxena R.K."/>
            <person name="Ji Y."/>
            <person name="Li M."/>
            <person name="Yan X."/>
            <person name="He Y."/>
            <person name="Liu Y."/>
            <person name="Wang X."/>
            <person name="Xiang C."/>
            <person name="Varshney R.K."/>
            <person name="Ding H."/>
            <person name="Gao S."/>
            <person name="Zong X."/>
        </authorList>
    </citation>
    <scope>NUCLEOTIDE SEQUENCE [LARGE SCALE GENOMIC DNA]</scope>
    <source>
        <strain evidence="1 2">cv. Zhongwan 6</strain>
    </source>
</reference>
<evidence type="ECO:0000313" key="2">
    <source>
        <dbReference type="Proteomes" id="UP001058974"/>
    </source>
</evidence>
<proteinExistence type="predicted"/>
<evidence type="ECO:0000313" key="1">
    <source>
        <dbReference type="EMBL" id="KAI5439527.1"/>
    </source>
</evidence>
<sequence>MDLIEYVFEKLRLIGRIARGQMVSIEYDIQYTSQKVKGSVLYDYLVQQPMGYYQPRKFESPDEGISRVVDVYLQRGLISRAEIGVDNFPQQVPEWIRIGGNYHLRQSSSYLRIGWLSPVKSPYLFPSGVAWFVPQRNSRVDWDPFPSSSAILQHE</sequence>
<gene>
    <name evidence="1" type="ORF">KIW84_025070</name>
</gene>
<keyword evidence="2" id="KW-1185">Reference proteome</keyword>
<dbReference type="Proteomes" id="UP001058974">
    <property type="component" value="Chromosome 2"/>
</dbReference>
<dbReference type="AlphaFoldDB" id="A0A9D4YIH0"/>
<dbReference type="EMBL" id="JAMSHJ010000002">
    <property type="protein sequence ID" value="KAI5439527.1"/>
    <property type="molecule type" value="Genomic_DNA"/>
</dbReference>
<name>A0A9D4YIH0_PEA</name>
<accession>A0A9D4YIH0</accession>
<comment type="caution">
    <text evidence="1">The sequence shown here is derived from an EMBL/GenBank/DDBJ whole genome shotgun (WGS) entry which is preliminary data.</text>
</comment>
<dbReference type="Gramene" id="Psat02G0507000-T1">
    <property type="protein sequence ID" value="KAI5439527.1"/>
    <property type="gene ID" value="KIW84_025070"/>
</dbReference>
<organism evidence="1 2">
    <name type="scientific">Pisum sativum</name>
    <name type="common">Garden pea</name>
    <name type="synonym">Lathyrus oleraceus</name>
    <dbReference type="NCBI Taxonomy" id="3888"/>
    <lineage>
        <taxon>Eukaryota</taxon>
        <taxon>Viridiplantae</taxon>
        <taxon>Streptophyta</taxon>
        <taxon>Embryophyta</taxon>
        <taxon>Tracheophyta</taxon>
        <taxon>Spermatophyta</taxon>
        <taxon>Magnoliopsida</taxon>
        <taxon>eudicotyledons</taxon>
        <taxon>Gunneridae</taxon>
        <taxon>Pentapetalae</taxon>
        <taxon>rosids</taxon>
        <taxon>fabids</taxon>
        <taxon>Fabales</taxon>
        <taxon>Fabaceae</taxon>
        <taxon>Papilionoideae</taxon>
        <taxon>50 kb inversion clade</taxon>
        <taxon>NPAAA clade</taxon>
        <taxon>Hologalegina</taxon>
        <taxon>IRL clade</taxon>
        <taxon>Fabeae</taxon>
        <taxon>Lathyrus</taxon>
    </lineage>
</organism>